<organism evidence="1 2">
    <name type="scientific">Anaerolinea thermophila</name>
    <dbReference type="NCBI Taxonomy" id="167964"/>
    <lineage>
        <taxon>Bacteria</taxon>
        <taxon>Bacillati</taxon>
        <taxon>Chloroflexota</taxon>
        <taxon>Anaerolineae</taxon>
        <taxon>Anaerolineales</taxon>
        <taxon>Anaerolineaceae</taxon>
        <taxon>Anaerolinea</taxon>
    </lineage>
</organism>
<gene>
    <name evidence="1" type="ORF">XD73_0655</name>
</gene>
<dbReference type="Gene3D" id="1.10.150.450">
    <property type="match status" value="1"/>
</dbReference>
<evidence type="ECO:0000313" key="1">
    <source>
        <dbReference type="EMBL" id="KUK46460.1"/>
    </source>
</evidence>
<dbReference type="PANTHER" id="PTHR12725">
    <property type="entry name" value="HALOACID DEHALOGENASE-LIKE HYDROLASE"/>
    <property type="match status" value="1"/>
</dbReference>
<dbReference type="PANTHER" id="PTHR12725:SF117">
    <property type="entry name" value="HALOACID DEHALOGENASE-LIKE HYDROLASE"/>
    <property type="match status" value="1"/>
</dbReference>
<dbReference type="SFLD" id="SFLDG01129">
    <property type="entry name" value="C1.5:_HAD__Beta-PGM__Phosphata"/>
    <property type="match status" value="1"/>
</dbReference>
<dbReference type="Proteomes" id="UP000064249">
    <property type="component" value="Unassembled WGS sequence"/>
</dbReference>
<dbReference type="NCBIfam" id="TIGR01509">
    <property type="entry name" value="HAD-SF-IA-v3"/>
    <property type="match status" value="1"/>
</dbReference>
<dbReference type="SUPFAM" id="SSF56784">
    <property type="entry name" value="HAD-like"/>
    <property type="match status" value="1"/>
</dbReference>
<dbReference type="InterPro" id="IPR010237">
    <property type="entry name" value="Pyr-5-nucltdase"/>
</dbReference>
<name>A0A101FXX6_9CHLR</name>
<dbReference type="AlphaFoldDB" id="A0A101FXX6"/>
<dbReference type="EMBL" id="LGFU01000026">
    <property type="protein sequence ID" value="KUK46460.1"/>
    <property type="molecule type" value="Genomic_DNA"/>
</dbReference>
<proteinExistence type="predicted"/>
<sequence>MTNSFNILLVDVDRTLYPFECKVWDAIGEQIHLFIQKKLSMSNEEARSLRIALRDKYPTTLQGLHNEYGVDQDEYLQFVHDVDLATFIPPNPDLASIFASLPQRKVIFTNSTRFHANRVMDFFSIKPYFDDVIDVTMIDPYTKFEKEAFPIALELLGNPPPQECVMIDDEDQIICNAVSAGMQGILVNKDPQVNSNQHVQIPTINHIKEALEELSEKYSSLSQV</sequence>
<comment type="caution">
    <text evidence="1">The sequence shown here is derived from an EMBL/GenBank/DDBJ whole genome shotgun (WGS) entry which is preliminary data.</text>
</comment>
<accession>A0A101FXX6</accession>
<dbReference type="Gene3D" id="3.40.50.1000">
    <property type="entry name" value="HAD superfamily/HAD-like"/>
    <property type="match status" value="1"/>
</dbReference>
<dbReference type="InterPro" id="IPR036412">
    <property type="entry name" value="HAD-like_sf"/>
</dbReference>
<evidence type="ECO:0000313" key="2">
    <source>
        <dbReference type="Proteomes" id="UP000064249"/>
    </source>
</evidence>
<dbReference type="Pfam" id="PF00702">
    <property type="entry name" value="Hydrolase"/>
    <property type="match status" value="1"/>
</dbReference>
<dbReference type="SFLD" id="SFLDS00003">
    <property type="entry name" value="Haloacid_Dehalogenase"/>
    <property type="match status" value="1"/>
</dbReference>
<protein>
    <submittedName>
        <fullName evidence="1">Pyrimidine 5-nucleotidase family protein</fullName>
    </submittedName>
</protein>
<reference evidence="1 2" key="1">
    <citation type="journal article" date="2015" name="MBio">
        <title>Genome-Resolved Metagenomic Analysis Reveals Roles for Candidate Phyla and Other Microbial Community Members in Biogeochemical Transformations in Oil Reservoirs.</title>
        <authorList>
            <person name="Hu P."/>
            <person name="Tom L."/>
            <person name="Singh A."/>
            <person name="Thomas B.C."/>
            <person name="Baker B.J."/>
            <person name="Piceno Y.M."/>
            <person name="Andersen G.L."/>
            <person name="Banfield J.F."/>
        </authorList>
    </citation>
    <scope>NUCLEOTIDE SEQUENCE [LARGE SCALE GENOMIC DNA]</scope>
    <source>
        <strain evidence="1">46_16</strain>
    </source>
</reference>
<dbReference type="InterPro" id="IPR023214">
    <property type="entry name" value="HAD_sf"/>
</dbReference>
<dbReference type="InterPro" id="IPR006439">
    <property type="entry name" value="HAD-SF_hydro_IA"/>
</dbReference>
<dbReference type="SFLD" id="SFLDG01132">
    <property type="entry name" value="C1.5.3:_5'-Nucleotidase_Like"/>
    <property type="match status" value="1"/>
</dbReference>